<keyword evidence="2" id="KW-0808">Transferase</keyword>
<dbReference type="Proteomes" id="UP000239649">
    <property type="component" value="Unassembled WGS sequence"/>
</dbReference>
<protein>
    <submittedName>
        <fullName evidence="2">Glycosyl transferase</fullName>
    </submittedName>
</protein>
<comment type="caution">
    <text evidence="2">The sequence shown here is derived from an EMBL/GenBank/DDBJ whole genome shotgun (WGS) entry which is preliminary data.</text>
</comment>
<name>A0A2P6V2L9_9CHLO</name>
<dbReference type="STRING" id="554055.A0A2P6V2L9"/>
<evidence type="ECO:0000313" key="2">
    <source>
        <dbReference type="EMBL" id="PSC68337.1"/>
    </source>
</evidence>
<keyword evidence="3" id="KW-1185">Reference proteome</keyword>
<feature type="compositionally biased region" description="Basic residues" evidence="1">
    <location>
        <begin position="93"/>
        <end position="102"/>
    </location>
</feature>
<accession>A0A2P6V2L9</accession>
<dbReference type="GO" id="GO:0016740">
    <property type="term" value="F:transferase activity"/>
    <property type="evidence" value="ECO:0007669"/>
    <property type="project" value="UniProtKB-KW"/>
</dbReference>
<dbReference type="AlphaFoldDB" id="A0A2P6V2L9"/>
<dbReference type="EMBL" id="LHPF02000038">
    <property type="protein sequence ID" value="PSC68337.1"/>
    <property type="molecule type" value="Genomic_DNA"/>
</dbReference>
<feature type="region of interest" description="Disordered" evidence="1">
    <location>
        <begin position="73"/>
        <end position="102"/>
    </location>
</feature>
<reference evidence="2 3" key="1">
    <citation type="journal article" date="2018" name="Plant J.">
        <title>Genome sequences of Chlorella sorokiniana UTEX 1602 and Micractinium conductrix SAG 241.80: implications to maltose excretion by a green alga.</title>
        <authorList>
            <person name="Arriola M.B."/>
            <person name="Velmurugan N."/>
            <person name="Zhang Y."/>
            <person name="Plunkett M.H."/>
            <person name="Hondzo H."/>
            <person name="Barney B.M."/>
        </authorList>
    </citation>
    <scope>NUCLEOTIDE SEQUENCE [LARGE SCALE GENOMIC DNA]</scope>
    <source>
        <strain evidence="2 3">SAG 241.80</strain>
    </source>
</reference>
<sequence length="116" mass="13354">MGQQASKEEARLDELHHLTLQLHDLLNILGPRASAEKAAGFPAAPGSDQVLYDDAFDTLKRMYAEKKAIVERQRARAEGRSLPMPTRTPPFRQQRRLRQKKRSRLLRAVWSLSHRD</sequence>
<proteinExistence type="predicted"/>
<evidence type="ECO:0000256" key="1">
    <source>
        <dbReference type="SAM" id="MobiDB-lite"/>
    </source>
</evidence>
<evidence type="ECO:0000313" key="3">
    <source>
        <dbReference type="Proteomes" id="UP000239649"/>
    </source>
</evidence>
<gene>
    <name evidence="2" type="ORF">C2E20_8082</name>
</gene>
<organism evidence="2 3">
    <name type="scientific">Micractinium conductrix</name>
    <dbReference type="NCBI Taxonomy" id="554055"/>
    <lineage>
        <taxon>Eukaryota</taxon>
        <taxon>Viridiplantae</taxon>
        <taxon>Chlorophyta</taxon>
        <taxon>core chlorophytes</taxon>
        <taxon>Trebouxiophyceae</taxon>
        <taxon>Chlorellales</taxon>
        <taxon>Chlorellaceae</taxon>
        <taxon>Chlorella clade</taxon>
        <taxon>Micractinium</taxon>
    </lineage>
</organism>